<sequence length="223" mass="25095">MPPKQVAPHPDDDQSSDNESDTPGVVRALESPAQRIEDLVHADRMAANQTLERLLQDAQRHHRNQTERSRMRSPTQLGAHSQPPIGVPPPADPWPPLSQSEFQPTPATHTAAVTGPDPRYQQQPFGLAASDTGRFFAPYEYPPTQPYNIQVAGRQHIFTVQDPPTKRDIAEAFIHVQHAARHSPHIGKREITELQLLECFVQVWDCHCTGLPNRDKLKIFDRV</sequence>
<feature type="compositionally biased region" description="Pro residues" evidence="1">
    <location>
        <begin position="85"/>
        <end position="96"/>
    </location>
</feature>
<gene>
    <name evidence="2" type="ORF">IscW_ISCW004320</name>
</gene>
<evidence type="ECO:0000313" key="2">
    <source>
        <dbReference type="EMBL" id="EEC05911.1"/>
    </source>
</evidence>
<organism>
    <name type="scientific">Ixodes scapularis</name>
    <name type="common">Black-legged tick</name>
    <name type="synonym">Deer tick</name>
    <dbReference type="NCBI Taxonomy" id="6945"/>
    <lineage>
        <taxon>Eukaryota</taxon>
        <taxon>Metazoa</taxon>
        <taxon>Ecdysozoa</taxon>
        <taxon>Arthropoda</taxon>
        <taxon>Chelicerata</taxon>
        <taxon>Arachnida</taxon>
        <taxon>Acari</taxon>
        <taxon>Parasitiformes</taxon>
        <taxon>Ixodida</taxon>
        <taxon>Ixodoidea</taxon>
        <taxon>Ixodidae</taxon>
        <taxon>Ixodinae</taxon>
        <taxon>Ixodes</taxon>
    </lineage>
</organism>
<accession>B7PH39</accession>
<dbReference type="InParanoid" id="B7PH39"/>
<dbReference type="PaxDb" id="6945-B7PH39"/>
<dbReference type="VEuPathDB" id="VectorBase:ISCI004320"/>
<dbReference type="VEuPathDB" id="VectorBase:ISCP_035750"/>
<dbReference type="VEuPathDB" id="VectorBase:ISCW004320"/>
<evidence type="ECO:0000313" key="4">
    <source>
        <dbReference type="Proteomes" id="UP000001555"/>
    </source>
</evidence>
<dbReference type="EMBL" id="ABJB010337480">
    <property type="status" value="NOT_ANNOTATED_CDS"/>
    <property type="molecule type" value="Genomic_DNA"/>
</dbReference>
<proteinExistence type="predicted"/>
<evidence type="ECO:0000256" key="1">
    <source>
        <dbReference type="SAM" id="MobiDB-lite"/>
    </source>
</evidence>
<dbReference type="Proteomes" id="UP000001555">
    <property type="component" value="Unassembled WGS sequence"/>
</dbReference>
<feature type="region of interest" description="Disordered" evidence="1">
    <location>
        <begin position="1"/>
        <end position="25"/>
    </location>
</feature>
<dbReference type="AlphaFoldDB" id="B7PH39"/>
<dbReference type="EnsemblMetazoa" id="ISCW004320-RA">
    <property type="protein sequence ID" value="ISCW004320-PA"/>
    <property type="gene ID" value="ISCW004320"/>
</dbReference>
<feature type="compositionally biased region" description="Basic and acidic residues" evidence="1">
    <location>
        <begin position="54"/>
        <end position="70"/>
    </location>
</feature>
<name>B7PH39_IXOSC</name>
<feature type="region of interest" description="Disordered" evidence="1">
    <location>
        <begin position="50"/>
        <end position="122"/>
    </location>
</feature>
<reference evidence="3" key="2">
    <citation type="submission" date="2020-05" db="UniProtKB">
        <authorList>
            <consortium name="EnsemblMetazoa"/>
        </authorList>
    </citation>
    <scope>IDENTIFICATION</scope>
    <source>
        <strain evidence="3">wikel</strain>
    </source>
</reference>
<dbReference type="EMBL" id="DS710979">
    <property type="protein sequence ID" value="EEC05911.1"/>
    <property type="molecule type" value="Genomic_DNA"/>
</dbReference>
<keyword evidence="4" id="KW-1185">Reference proteome</keyword>
<feature type="compositionally biased region" description="Polar residues" evidence="1">
    <location>
        <begin position="97"/>
        <end position="108"/>
    </location>
</feature>
<dbReference type="HOGENOM" id="CLU_1241332_0_0_1"/>
<evidence type="ECO:0000313" key="3">
    <source>
        <dbReference type="EnsemblMetazoa" id="ISCW004320-PA"/>
    </source>
</evidence>
<dbReference type="OrthoDB" id="10536257at2759"/>
<reference evidence="2 4" key="1">
    <citation type="submission" date="2008-03" db="EMBL/GenBank/DDBJ databases">
        <title>Annotation of Ixodes scapularis.</title>
        <authorList>
            <consortium name="Ixodes scapularis Genome Project Consortium"/>
            <person name="Caler E."/>
            <person name="Hannick L.I."/>
            <person name="Bidwell S."/>
            <person name="Joardar V."/>
            <person name="Thiagarajan M."/>
            <person name="Amedeo P."/>
            <person name="Galinsky K.J."/>
            <person name="Schobel S."/>
            <person name="Inman J."/>
            <person name="Hostetler J."/>
            <person name="Miller J."/>
            <person name="Hammond M."/>
            <person name="Megy K."/>
            <person name="Lawson D."/>
            <person name="Kodira C."/>
            <person name="Sutton G."/>
            <person name="Meyer J."/>
            <person name="Hill C.A."/>
            <person name="Birren B."/>
            <person name="Nene V."/>
            <person name="Collins F."/>
            <person name="Alarcon-Chaidez F."/>
            <person name="Wikel S."/>
            <person name="Strausberg R."/>
        </authorList>
    </citation>
    <scope>NUCLEOTIDE SEQUENCE [LARGE SCALE GENOMIC DNA]</scope>
    <source>
        <strain evidence="4">Wikel</strain>
        <strain evidence="2">Wikel colony</strain>
    </source>
</reference>
<protein>
    <submittedName>
        <fullName evidence="2 3">Uncharacterized protein</fullName>
    </submittedName>
</protein>